<dbReference type="AlphaFoldDB" id="A0AAN6LTW7"/>
<dbReference type="PANTHER" id="PTHR17224:SF1">
    <property type="entry name" value="PEPTIDYL-TRNA HYDROLASE"/>
    <property type="match status" value="1"/>
</dbReference>
<accession>A0AAN6LTW7</accession>
<organism evidence="5 6">
    <name type="scientific">Pseudopithomyces chartarum</name>
    <dbReference type="NCBI Taxonomy" id="1892770"/>
    <lineage>
        <taxon>Eukaryota</taxon>
        <taxon>Fungi</taxon>
        <taxon>Dikarya</taxon>
        <taxon>Ascomycota</taxon>
        <taxon>Pezizomycotina</taxon>
        <taxon>Dothideomycetes</taxon>
        <taxon>Pleosporomycetidae</taxon>
        <taxon>Pleosporales</taxon>
        <taxon>Massarineae</taxon>
        <taxon>Didymosphaeriaceae</taxon>
        <taxon>Pseudopithomyces</taxon>
    </lineage>
</organism>
<keyword evidence="2" id="KW-0378">Hydrolase</keyword>
<evidence type="ECO:0000256" key="3">
    <source>
        <dbReference type="ARBA" id="ARBA00022884"/>
    </source>
</evidence>
<keyword evidence="6" id="KW-1185">Reference proteome</keyword>
<dbReference type="SUPFAM" id="SSF53178">
    <property type="entry name" value="Peptidyl-tRNA hydrolase-like"/>
    <property type="match status" value="1"/>
</dbReference>
<dbReference type="PANTHER" id="PTHR17224">
    <property type="entry name" value="PEPTIDYL-TRNA HYDROLASE"/>
    <property type="match status" value="1"/>
</dbReference>
<gene>
    <name evidence="5" type="ORF">GRF29_161g350389</name>
</gene>
<protein>
    <recommendedName>
        <fullName evidence="7">Peptidyl-tRNA hydrolase</fullName>
    </recommendedName>
</protein>
<feature type="region of interest" description="Disordered" evidence="4">
    <location>
        <begin position="1"/>
        <end position="108"/>
    </location>
</feature>
<reference evidence="5 6" key="1">
    <citation type="submission" date="2021-02" db="EMBL/GenBank/DDBJ databases">
        <title>Genome assembly of Pseudopithomyces chartarum.</title>
        <authorList>
            <person name="Jauregui R."/>
            <person name="Singh J."/>
            <person name="Voisey C."/>
        </authorList>
    </citation>
    <scope>NUCLEOTIDE SEQUENCE [LARGE SCALE GENOMIC DNA]</scope>
    <source>
        <strain evidence="5 6">AGR01</strain>
    </source>
</reference>
<dbReference type="Gene3D" id="3.40.50.1470">
    <property type="entry name" value="Peptidyl-tRNA hydrolase"/>
    <property type="match status" value="1"/>
</dbReference>
<dbReference type="Pfam" id="PF01195">
    <property type="entry name" value="Pept_tRNA_hydro"/>
    <property type="match status" value="1"/>
</dbReference>
<dbReference type="Proteomes" id="UP001280581">
    <property type="component" value="Unassembled WGS sequence"/>
</dbReference>
<evidence type="ECO:0008006" key="7">
    <source>
        <dbReference type="Google" id="ProtNLM"/>
    </source>
</evidence>
<dbReference type="GO" id="GO:0004045">
    <property type="term" value="F:peptidyl-tRNA hydrolase activity"/>
    <property type="evidence" value="ECO:0007669"/>
    <property type="project" value="InterPro"/>
</dbReference>
<keyword evidence="3" id="KW-0694">RNA-binding</keyword>
<comment type="caution">
    <text evidence="5">The sequence shown here is derived from an EMBL/GenBank/DDBJ whole genome shotgun (WGS) entry which is preliminary data.</text>
</comment>
<dbReference type="InterPro" id="IPR036416">
    <property type="entry name" value="Pept_tRNA_hydro_sf"/>
</dbReference>
<keyword evidence="1" id="KW-0820">tRNA-binding</keyword>
<dbReference type="EMBL" id="WVTA01000014">
    <property type="protein sequence ID" value="KAK3202165.1"/>
    <property type="molecule type" value="Genomic_DNA"/>
</dbReference>
<name>A0AAN6LTW7_9PLEO</name>
<evidence type="ECO:0000256" key="2">
    <source>
        <dbReference type="ARBA" id="ARBA00022801"/>
    </source>
</evidence>
<feature type="compositionally biased region" description="Pro residues" evidence="4">
    <location>
        <begin position="81"/>
        <end position="103"/>
    </location>
</feature>
<sequence length="257" mass="27197">MGKSAGLSRAHADPRIPALIPADPAPKNIEAPNPPSPSSSPHNTASNPKTDIPLSPPQTPLSRKEKRALKKNKSTTTPTSLPTPPPSRAPTPNLSPRPQPPMRPTSALHTASKAHPLFIASIGNPGSTYAHTLHSAGHTITSHIASVKAYKPFTKGLSGLISRPDNTTYSFSPLSGFTRTESPDATSDDWTFWQSTSLMNVSGKNLARAWREFAREKEGARLVVVHDELEAGLGKRAGEFGGDEVVEGGGGDWAAGE</sequence>
<feature type="compositionally biased region" description="Basic residues" evidence="4">
    <location>
        <begin position="64"/>
        <end position="73"/>
    </location>
</feature>
<evidence type="ECO:0000313" key="5">
    <source>
        <dbReference type="EMBL" id="KAK3202165.1"/>
    </source>
</evidence>
<evidence type="ECO:0000313" key="6">
    <source>
        <dbReference type="Proteomes" id="UP001280581"/>
    </source>
</evidence>
<dbReference type="GO" id="GO:0000049">
    <property type="term" value="F:tRNA binding"/>
    <property type="evidence" value="ECO:0007669"/>
    <property type="project" value="UniProtKB-KW"/>
</dbReference>
<feature type="compositionally biased region" description="Low complexity" evidence="4">
    <location>
        <begin position="39"/>
        <end position="48"/>
    </location>
</feature>
<evidence type="ECO:0000256" key="4">
    <source>
        <dbReference type="SAM" id="MobiDB-lite"/>
    </source>
</evidence>
<dbReference type="InterPro" id="IPR001328">
    <property type="entry name" value="Pept_tRNA_hydro"/>
</dbReference>
<evidence type="ECO:0000256" key="1">
    <source>
        <dbReference type="ARBA" id="ARBA00022555"/>
    </source>
</evidence>
<proteinExistence type="predicted"/>